<sequence length="246" mass="25765">MIPDTGAPLDDRGLLLGDGLFETLLALDGETPRLPAHLDRMAAGCEALGLPFDRAEAERRVRAATPSAGRFAVRLTLTAGSGGRGLERPAAPVPRLFATAAPSAPVTTPASLVVATTRRNEGSPAARLKTLSYLDNVLARAEARDAGADEAVMLNNRGEIACAGAANLFWIVGERLFTPRLDCGVLAGVTRARILAAWSVEEVAVGIEALEGADAIFLTNSLIDARSVSRLGERVFQPHPLIGALL</sequence>
<dbReference type="InterPro" id="IPR001544">
    <property type="entry name" value="Aminotrans_IV"/>
</dbReference>
<comment type="function">
    <text evidence="1">Acts on leucine, isoleucine and valine.</text>
</comment>
<evidence type="ECO:0000256" key="3">
    <source>
        <dbReference type="ARBA" id="ARBA00004931"/>
    </source>
</evidence>
<keyword evidence="12" id="KW-0032">Aminotransferase</keyword>
<evidence type="ECO:0000256" key="7">
    <source>
        <dbReference type="ARBA" id="ARBA00014472"/>
    </source>
</evidence>
<dbReference type="EMBL" id="CP096040">
    <property type="protein sequence ID" value="USQ94974.1"/>
    <property type="molecule type" value="Genomic_DNA"/>
</dbReference>
<accession>A0ABY4ZRG9</accession>
<comment type="catalytic activity">
    <reaction evidence="10">
        <text>L-isoleucine + 2-oxoglutarate = (S)-3-methyl-2-oxopentanoate + L-glutamate</text>
        <dbReference type="Rhea" id="RHEA:24801"/>
        <dbReference type="ChEBI" id="CHEBI:16810"/>
        <dbReference type="ChEBI" id="CHEBI:29985"/>
        <dbReference type="ChEBI" id="CHEBI:35146"/>
        <dbReference type="ChEBI" id="CHEBI:58045"/>
        <dbReference type="EC" id="2.6.1.42"/>
    </reaction>
</comment>
<evidence type="ECO:0000256" key="1">
    <source>
        <dbReference type="ARBA" id="ARBA00003109"/>
    </source>
</evidence>
<evidence type="ECO:0000313" key="13">
    <source>
        <dbReference type="Proteomes" id="UP001057520"/>
    </source>
</evidence>
<comment type="pathway">
    <text evidence="4">Amino-acid biosynthesis; L-leucine biosynthesis; L-leucine from 3-methyl-2-oxobutanoate: step 4/4.</text>
</comment>
<dbReference type="Gene3D" id="3.30.470.10">
    <property type="match status" value="1"/>
</dbReference>
<evidence type="ECO:0000256" key="11">
    <source>
        <dbReference type="ARBA" id="ARBA00049229"/>
    </source>
</evidence>
<keyword evidence="8" id="KW-0028">Amino-acid biosynthesis</keyword>
<comment type="pathway">
    <text evidence="3">Amino-acid biosynthesis; L-valine biosynthesis; L-valine from pyruvate: step 4/4.</text>
</comment>
<dbReference type="Pfam" id="PF01063">
    <property type="entry name" value="Aminotran_4"/>
    <property type="match status" value="1"/>
</dbReference>
<dbReference type="Proteomes" id="UP001057520">
    <property type="component" value="Chromosome"/>
</dbReference>
<reference evidence="12 13" key="1">
    <citation type="submission" date="2022-04" db="EMBL/GenBank/DDBJ databases">
        <title>Genome sequence of soybean root-associated Caulobacter segnis RL271.</title>
        <authorList>
            <person name="Longley R."/>
            <person name="Bonito G."/>
            <person name="Trigodet F."/>
            <person name="Crosson S."/>
            <person name="Fiebig A."/>
        </authorList>
    </citation>
    <scope>NUCLEOTIDE SEQUENCE [LARGE SCALE GENOMIC DNA]</scope>
    <source>
        <strain evidence="12 13">RL271</strain>
    </source>
</reference>
<evidence type="ECO:0000256" key="5">
    <source>
        <dbReference type="ARBA" id="ARBA00009320"/>
    </source>
</evidence>
<dbReference type="SUPFAM" id="SSF56752">
    <property type="entry name" value="D-aminoacid aminotransferase-like PLP-dependent enzymes"/>
    <property type="match status" value="1"/>
</dbReference>
<dbReference type="InterPro" id="IPR043132">
    <property type="entry name" value="BCAT-like_C"/>
</dbReference>
<dbReference type="Gene3D" id="3.20.10.10">
    <property type="entry name" value="D-amino Acid Aminotransferase, subunit A, domain 2"/>
    <property type="match status" value="1"/>
</dbReference>
<name>A0ABY4ZRG9_9CAUL</name>
<evidence type="ECO:0000256" key="8">
    <source>
        <dbReference type="ARBA" id="ARBA00023304"/>
    </source>
</evidence>
<dbReference type="InterPro" id="IPR050571">
    <property type="entry name" value="Class-IV_PLP-Dep_Aminotrnsfr"/>
</dbReference>
<dbReference type="InterPro" id="IPR036038">
    <property type="entry name" value="Aminotransferase-like"/>
</dbReference>
<dbReference type="EC" id="2.6.1.42" evidence="6"/>
<evidence type="ECO:0000256" key="4">
    <source>
        <dbReference type="ARBA" id="ARBA00005072"/>
    </source>
</evidence>
<dbReference type="PANTHER" id="PTHR42743:SF11">
    <property type="entry name" value="AMINODEOXYCHORISMATE LYASE"/>
    <property type="match status" value="1"/>
</dbReference>
<evidence type="ECO:0000256" key="6">
    <source>
        <dbReference type="ARBA" id="ARBA00013053"/>
    </source>
</evidence>
<comment type="catalytic activity">
    <reaction evidence="9">
        <text>L-valine + 2-oxoglutarate = 3-methyl-2-oxobutanoate + L-glutamate</text>
        <dbReference type="Rhea" id="RHEA:24813"/>
        <dbReference type="ChEBI" id="CHEBI:11851"/>
        <dbReference type="ChEBI" id="CHEBI:16810"/>
        <dbReference type="ChEBI" id="CHEBI:29985"/>
        <dbReference type="ChEBI" id="CHEBI:57762"/>
        <dbReference type="EC" id="2.6.1.42"/>
    </reaction>
</comment>
<dbReference type="GO" id="GO:0008483">
    <property type="term" value="F:transaminase activity"/>
    <property type="evidence" value="ECO:0007669"/>
    <property type="project" value="UniProtKB-KW"/>
</dbReference>
<comment type="pathway">
    <text evidence="2">Amino-acid biosynthesis; L-isoleucine biosynthesis; L-isoleucine from 2-oxobutanoate: step 4/4.</text>
</comment>
<proteinExistence type="inferred from homology"/>
<evidence type="ECO:0000256" key="10">
    <source>
        <dbReference type="ARBA" id="ARBA00048798"/>
    </source>
</evidence>
<keyword evidence="12" id="KW-0808">Transferase</keyword>
<dbReference type="InterPro" id="IPR043131">
    <property type="entry name" value="BCAT-like_N"/>
</dbReference>
<gene>
    <name evidence="12" type="ORF">MZV50_20800</name>
</gene>
<comment type="catalytic activity">
    <reaction evidence="11">
        <text>L-leucine + 2-oxoglutarate = 4-methyl-2-oxopentanoate + L-glutamate</text>
        <dbReference type="Rhea" id="RHEA:18321"/>
        <dbReference type="ChEBI" id="CHEBI:16810"/>
        <dbReference type="ChEBI" id="CHEBI:17865"/>
        <dbReference type="ChEBI" id="CHEBI:29985"/>
        <dbReference type="ChEBI" id="CHEBI:57427"/>
        <dbReference type="EC" id="2.6.1.42"/>
    </reaction>
</comment>
<keyword evidence="8" id="KW-0100">Branched-chain amino acid biosynthesis</keyword>
<comment type="similarity">
    <text evidence="5">Belongs to the class-IV pyridoxal-phosphate-dependent aminotransferase family.</text>
</comment>
<dbReference type="PANTHER" id="PTHR42743">
    <property type="entry name" value="AMINO-ACID AMINOTRANSFERASE"/>
    <property type="match status" value="1"/>
</dbReference>
<evidence type="ECO:0000256" key="9">
    <source>
        <dbReference type="ARBA" id="ARBA00048212"/>
    </source>
</evidence>
<protein>
    <recommendedName>
        <fullName evidence="7">Probable branched-chain-amino-acid aminotransferase</fullName>
        <ecNumber evidence="6">2.6.1.42</ecNumber>
    </recommendedName>
</protein>
<evidence type="ECO:0000256" key="2">
    <source>
        <dbReference type="ARBA" id="ARBA00004824"/>
    </source>
</evidence>
<organism evidence="12 13">
    <name type="scientific">Caulobacter segnis</name>
    <dbReference type="NCBI Taxonomy" id="88688"/>
    <lineage>
        <taxon>Bacteria</taxon>
        <taxon>Pseudomonadati</taxon>
        <taxon>Pseudomonadota</taxon>
        <taxon>Alphaproteobacteria</taxon>
        <taxon>Caulobacterales</taxon>
        <taxon>Caulobacteraceae</taxon>
        <taxon>Caulobacter</taxon>
    </lineage>
</organism>
<evidence type="ECO:0000313" key="12">
    <source>
        <dbReference type="EMBL" id="USQ94974.1"/>
    </source>
</evidence>
<keyword evidence="13" id="KW-1185">Reference proteome</keyword>